<evidence type="ECO:0000256" key="12">
    <source>
        <dbReference type="ARBA" id="ARBA00067931"/>
    </source>
</evidence>
<keyword evidence="3" id="KW-0547">Nucleotide-binding</keyword>
<comment type="function">
    <text evidence="10">Catalyzes the phosphorylation of 2-keto-3-deoxygluconate (KDG) to produce 2-keto-3-deoxy-6-phosphogluconate (KDPG).</text>
</comment>
<evidence type="ECO:0000259" key="15">
    <source>
        <dbReference type="Pfam" id="PF00294"/>
    </source>
</evidence>
<dbReference type="InterPro" id="IPR029056">
    <property type="entry name" value="Ribokinase-like"/>
</dbReference>
<sequence>MQIQNKDRRVGVIGECMVELQGTMFSTLKQSFGGDTFNTAVYLKRLLGSSYQISYLTGLGLDPLSEYMLEQWREECIDTRYVARIDDKLPGLYQISVAENGERTFQYWRNDAAAKYIFDEESVDSLEEILSQFGWLYLSGISLAILTEKGRETLLSALEIYTTKGGKLFFDNNYRPILWPDKEVCQSVYMRVLALSHIALLTEEDEHLLWGESSIDHIFDSTPTNEIAIKRGSKPCLINEKGMRVAVPAQPVSNIVDTTAAGDSFAAGYCCGRIIGLSPEESAEKGHVVAARVIQFPGAIIAKESWEKLVSQ</sequence>
<keyword evidence="6" id="KW-0119">Carbohydrate metabolism</keyword>
<evidence type="ECO:0000256" key="13">
    <source>
        <dbReference type="ARBA" id="ARBA00075711"/>
    </source>
</evidence>
<dbReference type="HOGENOM" id="CLU_027634_8_0_6"/>
<dbReference type="STRING" id="717774.Marme_0529"/>
<evidence type="ECO:0000256" key="14">
    <source>
        <dbReference type="ARBA" id="ARBA00080545"/>
    </source>
</evidence>
<dbReference type="PANTHER" id="PTHR43085:SF15">
    <property type="entry name" value="2-DEHYDRO-3-DEOXYGLUCONOKINASE"/>
    <property type="match status" value="1"/>
</dbReference>
<dbReference type="FunFam" id="3.40.1190.20:FF:000011">
    <property type="entry name" value="2-dehydro-3-deoxygluconokinase, putative"/>
    <property type="match status" value="1"/>
</dbReference>
<proteinExistence type="inferred from homology"/>
<dbReference type="RefSeq" id="WP_013659730.1">
    <property type="nucleotide sequence ID" value="NC_015276.1"/>
</dbReference>
<dbReference type="EMBL" id="CP002583">
    <property type="protein sequence ID" value="ADZ89825.1"/>
    <property type="molecule type" value="Genomic_DNA"/>
</dbReference>
<dbReference type="InterPro" id="IPR050306">
    <property type="entry name" value="PfkB_Carbo_kinase"/>
</dbReference>
<dbReference type="PANTHER" id="PTHR43085">
    <property type="entry name" value="HEXOKINASE FAMILY MEMBER"/>
    <property type="match status" value="1"/>
</dbReference>
<evidence type="ECO:0000256" key="4">
    <source>
        <dbReference type="ARBA" id="ARBA00022777"/>
    </source>
</evidence>
<dbReference type="InterPro" id="IPR011611">
    <property type="entry name" value="PfkB_dom"/>
</dbReference>
<keyword evidence="4 16" id="KW-0418">Kinase</keyword>
<evidence type="ECO:0000256" key="3">
    <source>
        <dbReference type="ARBA" id="ARBA00022741"/>
    </source>
</evidence>
<dbReference type="GO" id="GO:0019698">
    <property type="term" value="P:D-galacturonate catabolic process"/>
    <property type="evidence" value="ECO:0007669"/>
    <property type="project" value="TreeGrafter"/>
</dbReference>
<comment type="similarity">
    <text evidence="1">Belongs to the carbohydrate kinase PfkB family.</text>
</comment>
<evidence type="ECO:0000256" key="8">
    <source>
        <dbReference type="ARBA" id="ARBA00044254"/>
    </source>
</evidence>
<dbReference type="PATRIC" id="fig|717774.3.peg.544"/>
<dbReference type="Gene3D" id="3.40.1190.20">
    <property type="match status" value="1"/>
</dbReference>
<evidence type="ECO:0000313" key="17">
    <source>
        <dbReference type="Proteomes" id="UP000001062"/>
    </source>
</evidence>
<keyword evidence="5" id="KW-0067">ATP-binding</keyword>
<comment type="pathway">
    <text evidence="7">Carbohydrate acid metabolism; 2-dehydro-3-deoxy-D-gluconate degradation; D-glyceraldehyde 3-phosphate and pyruvate from 2-dehydro-3-deoxy-D-gluconate: step 1/2.</text>
</comment>
<accession>F2K0B0</accession>
<protein>
    <recommendedName>
        <fullName evidence="12">2-dehydro-3-deoxygluconokinase</fullName>
        <ecNumber evidence="11">2.7.1.45</ecNumber>
    </recommendedName>
    <alternativeName>
        <fullName evidence="13">2-keto-3-deoxygluconokinase</fullName>
    </alternativeName>
    <alternativeName>
        <fullName evidence="14">3-deoxy-2-oxo-D-gluconate kinase</fullName>
    </alternativeName>
    <alternativeName>
        <fullName evidence="8">KDG kinase</fullName>
    </alternativeName>
</protein>
<evidence type="ECO:0000256" key="2">
    <source>
        <dbReference type="ARBA" id="ARBA00022679"/>
    </source>
</evidence>
<dbReference type="EC" id="2.7.1.45" evidence="11"/>
<dbReference type="GO" id="GO:0006974">
    <property type="term" value="P:DNA damage response"/>
    <property type="evidence" value="ECO:0007669"/>
    <property type="project" value="TreeGrafter"/>
</dbReference>
<keyword evidence="17" id="KW-1185">Reference proteome</keyword>
<evidence type="ECO:0000256" key="11">
    <source>
        <dbReference type="ARBA" id="ARBA00066369"/>
    </source>
</evidence>
<comment type="catalytic activity">
    <reaction evidence="9">
        <text>2-dehydro-3-deoxy-D-gluconate + ATP = 2-dehydro-3-deoxy-6-phospho-D-gluconate + ADP + H(+)</text>
        <dbReference type="Rhea" id="RHEA:14797"/>
        <dbReference type="ChEBI" id="CHEBI:15378"/>
        <dbReference type="ChEBI" id="CHEBI:30616"/>
        <dbReference type="ChEBI" id="CHEBI:57569"/>
        <dbReference type="ChEBI" id="CHEBI:57990"/>
        <dbReference type="ChEBI" id="CHEBI:456216"/>
        <dbReference type="EC" id="2.7.1.45"/>
    </reaction>
</comment>
<dbReference type="Pfam" id="PF00294">
    <property type="entry name" value="PfkB"/>
    <property type="match status" value="1"/>
</dbReference>
<evidence type="ECO:0000256" key="6">
    <source>
        <dbReference type="ARBA" id="ARBA00023277"/>
    </source>
</evidence>
<dbReference type="OrthoDB" id="9795789at2"/>
<dbReference type="GO" id="GO:0008673">
    <property type="term" value="F:2-dehydro-3-deoxygluconokinase activity"/>
    <property type="evidence" value="ECO:0007669"/>
    <property type="project" value="UniProtKB-EC"/>
</dbReference>
<dbReference type="AlphaFoldDB" id="F2K0B0"/>
<dbReference type="GO" id="GO:0005524">
    <property type="term" value="F:ATP binding"/>
    <property type="evidence" value="ECO:0007669"/>
    <property type="project" value="UniProtKB-KW"/>
</dbReference>
<dbReference type="KEGG" id="mme:Marme_0529"/>
<organism evidence="16 17">
    <name type="scientific">Marinomonas mediterranea (strain ATCC 700492 / JCM 21426 / NBRC 103028 / MMB-1)</name>
    <dbReference type="NCBI Taxonomy" id="717774"/>
    <lineage>
        <taxon>Bacteria</taxon>
        <taxon>Pseudomonadati</taxon>
        <taxon>Pseudomonadota</taxon>
        <taxon>Gammaproteobacteria</taxon>
        <taxon>Oceanospirillales</taxon>
        <taxon>Oceanospirillaceae</taxon>
        <taxon>Marinomonas</taxon>
    </lineage>
</organism>
<evidence type="ECO:0000256" key="10">
    <source>
        <dbReference type="ARBA" id="ARBA00054997"/>
    </source>
</evidence>
<reference evidence="16 17" key="1">
    <citation type="journal article" date="2012" name="Stand. Genomic Sci.">
        <title>Complete genome sequence of the melanogenic marine bacterium Marinomonas mediterranea type strain (MMB-1(T)).</title>
        <authorList>
            <person name="Lucas-Elio P."/>
            <person name="Goodwin L."/>
            <person name="Woyke T."/>
            <person name="Pitluck S."/>
            <person name="Nolan M."/>
            <person name="Kyrpides N.C."/>
            <person name="Detter J.C."/>
            <person name="Copeland A."/>
            <person name="Teshima H."/>
            <person name="Bruce D."/>
            <person name="Detter C."/>
            <person name="Tapia R."/>
            <person name="Han S."/>
            <person name="Land M.L."/>
            <person name="Ivanova N."/>
            <person name="Mikhailova N."/>
            <person name="Johnston A.W."/>
            <person name="Sanchez-Amat A."/>
        </authorList>
    </citation>
    <scope>NUCLEOTIDE SEQUENCE [LARGE SCALE GENOMIC DNA]</scope>
    <source>
        <strain evidence="17">ATCC 700492 / JCM 21426 / NBRC 103028 / MMB-1</strain>
    </source>
</reference>
<dbReference type="GO" id="GO:0005829">
    <property type="term" value="C:cytosol"/>
    <property type="evidence" value="ECO:0007669"/>
    <property type="project" value="TreeGrafter"/>
</dbReference>
<dbReference type="SUPFAM" id="SSF53613">
    <property type="entry name" value="Ribokinase-like"/>
    <property type="match status" value="1"/>
</dbReference>
<evidence type="ECO:0000256" key="1">
    <source>
        <dbReference type="ARBA" id="ARBA00010688"/>
    </source>
</evidence>
<name>F2K0B0_MARM1</name>
<dbReference type="eggNOG" id="COG0524">
    <property type="taxonomic scope" value="Bacteria"/>
</dbReference>
<keyword evidence="2 16" id="KW-0808">Transferase</keyword>
<evidence type="ECO:0000256" key="5">
    <source>
        <dbReference type="ARBA" id="ARBA00022840"/>
    </source>
</evidence>
<evidence type="ECO:0000313" key="16">
    <source>
        <dbReference type="EMBL" id="ADZ89825.1"/>
    </source>
</evidence>
<evidence type="ECO:0000256" key="9">
    <source>
        <dbReference type="ARBA" id="ARBA00050729"/>
    </source>
</evidence>
<dbReference type="CDD" id="cd01166">
    <property type="entry name" value="KdgK"/>
    <property type="match status" value="1"/>
</dbReference>
<dbReference type="Proteomes" id="UP000001062">
    <property type="component" value="Chromosome"/>
</dbReference>
<gene>
    <name evidence="16" type="ordered locus">Marme_0529</name>
</gene>
<dbReference type="GO" id="GO:0042840">
    <property type="term" value="P:D-glucuronate catabolic process"/>
    <property type="evidence" value="ECO:0007669"/>
    <property type="project" value="TreeGrafter"/>
</dbReference>
<evidence type="ECO:0000256" key="7">
    <source>
        <dbReference type="ARBA" id="ARBA00043951"/>
    </source>
</evidence>
<feature type="domain" description="Carbohydrate kinase PfkB" evidence="15">
    <location>
        <begin position="10"/>
        <end position="303"/>
    </location>
</feature>